<keyword evidence="1" id="KW-0106">Calcium</keyword>
<feature type="non-terminal residue" evidence="4">
    <location>
        <position position="1"/>
    </location>
</feature>
<dbReference type="STRING" id="282301.A0A267E6H5"/>
<dbReference type="SMART" id="SM00054">
    <property type="entry name" value="EFh"/>
    <property type="match status" value="2"/>
</dbReference>
<dbReference type="SUPFAM" id="SSF52047">
    <property type="entry name" value="RNI-like"/>
    <property type="match status" value="1"/>
</dbReference>
<protein>
    <recommendedName>
        <fullName evidence="3">EF-hand domain-containing protein</fullName>
    </recommendedName>
</protein>
<dbReference type="Pfam" id="PF13516">
    <property type="entry name" value="LRR_6"/>
    <property type="match status" value="5"/>
</dbReference>
<dbReference type="AlphaFoldDB" id="A0A267E6H5"/>
<dbReference type="Pfam" id="PF13499">
    <property type="entry name" value="EF-hand_7"/>
    <property type="match status" value="1"/>
</dbReference>
<dbReference type="SUPFAM" id="SSF47473">
    <property type="entry name" value="EF-hand"/>
    <property type="match status" value="1"/>
</dbReference>
<evidence type="ECO:0000313" key="5">
    <source>
        <dbReference type="EMBL" id="PAA87576.1"/>
    </source>
</evidence>
<dbReference type="SMART" id="SM00368">
    <property type="entry name" value="LRR_RI"/>
    <property type="match status" value="8"/>
</dbReference>
<dbReference type="EMBL" id="NIVC01000225">
    <property type="protein sequence ID" value="PAA87576.1"/>
    <property type="molecule type" value="Genomic_DNA"/>
</dbReference>
<sequence length="517" mass="57190">INMESAMPEEEKQAPLEASGEGSKPEAEAEEPTEVEAVQKEQQIRKSIKKPQAVGAVLSPEEDQEFAFDDIADDNGYDTDLEEKTEHAAYDHSGRTLYIDLCKSAGVVPASYYLRHIADSELDMRHHGLGTGGIKPLCASLASNSTVTKLDLGDNWLGAAGGLQVVHMLRENCFITELNLADNKMGLDVAKQLCEVLMANTQVTSVCLRGNEFDDRSSQFFADLITNTATLHRLDLSQNNFAELGGFTIGKALMENSSLLELNLSWNHIRAKGAKGIAEGLAANNGLKGLDLSFNGFGPTYGLQELSKAIKVNTCLEELNLSNNRITTEGAVLFGKGLTLNSTLKVLRMGRNPMQTSGCYAILTAVSKNPQSQICLLDFQDIMVNDDFKDLHYQLLETMPELKVEVGVKVPHREKAKVHPMMKLRNFVEKRGMKMIDFFNTFDKDRSMSVTREEFLEGLEIFRKESGLNLTDEEVEWLINDLDKDGDGEINYSEMVAGHAEFSELEKKALAMNSVSM</sequence>
<dbReference type="InterPro" id="IPR032675">
    <property type="entry name" value="LRR_dom_sf"/>
</dbReference>
<accession>A0A267E6H5</accession>
<gene>
    <name evidence="5" type="ORF">BOX15_Mlig014044g1</name>
    <name evidence="4" type="ORF">BOX15_Mlig019568g1</name>
</gene>
<name>A0A267E6H5_9PLAT</name>
<feature type="region of interest" description="Disordered" evidence="2">
    <location>
        <begin position="1"/>
        <end position="56"/>
    </location>
</feature>
<organism evidence="4 6">
    <name type="scientific">Macrostomum lignano</name>
    <dbReference type="NCBI Taxonomy" id="282301"/>
    <lineage>
        <taxon>Eukaryota</taxon>
        <taxon>Metazoa</taxon>
        <taxon>Spiralia</taxon>
        <taxon>Lophotrochozoa</taxon>
        <taxon>Platyhelminthes</taxon>
        <taxon>Rhabditophora</taxon>
        <taxon>Macrostomorpha</taxon>
        <taxon>Macrostomida</taxon>
        <taxon>Macrostomidae</taxon>
        <taxon>Macrostomum</taxon>
    </lineage>
</organism>
<dbReference type="PROSITE" id="PS50222">
    <property type="entry name" value="EF_HAND_2"/>
    <property type="match status" value="2"/>
</dbReference>
<feature type="domain" description="EF-hand" evidence="3">
    <location>
        <begin position="470"/>
        <end position="505"/>
    </location>
</feature>
<evidence type="ECO:0000256" key="1">
    <source>
        <dbReference type="ARBA" id="ARBA00022837"/>
    </source>
</evidence>
<keyword evidence="6" id="KW-1185">Reference proteome</keyword>
<dbReference type="InterPro" id="IPR011992">
    <property type="entry name" value="EF-hand-dom_pair"/>
</dbReference>
<dbReference type="InterPro" id="IPR018247">
    <property type="entry name" value="EF_Hand_1_Ca_BS"/>
</dbReference>
<dbReference type="PROSITE" id="PS00018">
    <property type="entry name" value="EF_HAND_1"/>
    <property type="match status" value="1"/>
</dbReference>
<dbReference type="InterPro" id="IPR052394">
    <property type="entry name" value="LRR-containing"/>
</dbReference>
<dbReference type="Gene3D" id="3.80.10.10">
    <property type="entry name" value="Ribonuclease Inhibitor"/>
    <property type="match status" value="3"/>
</dbReference>
<reference evidence="4 6" key="1">
    <citation type="submission" date="2017-06" db="EMBL/GenBank/DDBJ databases">
        <title>A platform for efficient transgenesis in Macrostomum lignano, a flatworm model organism for stem cell research.</title>
        <authorList>
            <person name="Berezikov E."/>
        </authorList>
    </citation>
    <scope>NUCLEOTIDE SEQUENCE [LARGE SCALE GENOMIC DNA]</scope>
    <source>
        <strain evidence="4">DV1</strain>
        <tissue evidence="4">Whole organism</tissue>
    </source>
</reference>
<dbReference type="InterPro" id="IPR001611">
    <property type="entry name" value="Leu-rich_rpt"/>
</dbReference>
<dbReference type="GO" id="GO:0005509">
    <property type="term" value="F:calcium ion binding"/>
    <property type="evidence" value="ECO:0007669"/>
    <property type="project" value="InterPro"/>
</dbReference>
<evidence type="ECO:0000259" key="3">
    <source>
        <dbReference type="PROSITE" id="PS50222"/>
    </source>
</evidence>
<dbReference type="Gene3D" id="1.10.238.10">
    <property type="entry name" value="EF-hand"/>
    <property type="match status" value="1"/>
</dbReference>
<dbReference type="Proteomes" id="UP000215902">
    <property type="component" value="Unassembled WGS sequence"/>
</dbReference>
<evidence type="ECO:0000313" key="4">
    <source>
        <dbReference type="EMBL" id="PAA57185.1"/>
    </source>
</evidence>
<evidence type="ECO:0000256" key="2">
    <source>
        <dbReference type="SAM" id="MobiDB-lite"/>
    </source>
</evidence>
<proteinExistence type="predicted"/>
<dbReference type="PANTHER" id="PTHR24114">
    <property type="entry name" value="LEUCINE RICH REPEAT FAMILY PROTEIN"/>
    <property type="match status" value="1"/>
</dbReference>
<dbReference type="PANTHER" id="PTHR24114:SF50">
    <property type="entry name" value="RNI-LIKE PROTEIN"/>
    <property type="match status" value="1"/>
</dbReference>
<comment type="caution">
    <text evidence="4">The sequence shown here is derived from an EMBL/GenBank/DDBJ whole genome shotgun (WGS) entry which is preliminary data.</text>
</comment>
<dbReference type="EMBL" id="NIVC01002520">
    <property type="protein sequence ID" value="PAA57185.1"/>
    <property type="molecule type" value="Genomic_DNA"/>
</dbReference>
<evidence type="ECO:0000313" key="6">
    <source>
        <dbReference type="Proteomes" id="UP000215902"/>
    </source>
</evidence>
<dbReference type="OrthoDB" id="120976at2759"/>
<dbReference type="CDD" id="cd00051">
    <property type="entry name" value="EFh"/>
    <property type="match status" value="1"/>
</dbReference>
<dbReference type="InterPro" id="IPR002048">
    <property type="entry name" value="EF_hand_dom"/>
</dbReference>
<feature type="domain" description="EF-hand" evidence="3">
    <location>
        <begin position="430"/>
        <end position="465"/>
    </location>
</feature>